<evidence type="ECO:0000256" key="1">
    <source>
        <dbReference type="ARBA" id="ARBA00022574"/>
    </source>
</evidence>
<gene>
    <name evidence="7" type="ORF">K457DRAFT_1103049</name>
</gene>
<accession>A0A197K9W2</accession>
<feature type="repeat" description="WD" evidence="3">
    <location>
        <begin position="1240"/>
        <end position="1281"/>
    </location>
</feature>
<dbReference type="SUPFAM" id="SSF50978">
    <property type="entry name" value="WD40 repeat-like"/>
    <property type="match status" value="2"/>
</dbReference>
<dbReference type="InterPro" id="IPR027417">
    <property type="entry name" value="P-loop_NTPase"/>
</dbReference>
<evidence type="ECO:0000256" key="2">
    <source>
        <dbReference type="ARBA" id="ARBA00022737"/>
    </source>
</evidence>
<feature type="repeat" description="WD" evidence="3">
    <location>
        <begin position="1577"/>
        <end position="1618"/>
    </location>
</feature>
<dbReference type="InterPro" id="IPR015943">
    <property type="entry name" value="WD40/YVTN_repeat-like_dom_sf"/>
</dbReference>
<feature type="region of interest" description="Disordered" evidence="4">
    <location>
        <begin position="232"/>
        <end position="252"/>
    </location>
</feature>
<dbReference type="PROSITE" id="PS50082">
    <property type="entry name" value="WD_REPEATS_2"/>
    <property type="match status" value="7"/>
</dbReference>
<dbReference type="InterPro" id="IPR011044">
    <property type="entry name" value="Quino_amine_DH_bsu"/>
</dbReference>
<dbReference type="CDD" id="cd00200">
    <property type="entry name" value="WD40"/>
    <property type="match status" value="1"/>
</dbReference>
<organism evidence="7 8">
    <name type="scientific">Linnemannia elongata AG-77</name>
    <dbReference type="NCBI Taxonomy" id="1314771"/>
    <lineage>
        <taxon>Eukaryota</taxon>
        <taxon>Fungi</taxon>
        <taxon>Fungi incertae sedis</taxon>
        <taxon>Mucoromycota</taxon>
        <taxon>Mortierellomycotina</taxon>
        <taxon>Mortierellomycetes</taxon>
        <taxon>Mortierellales</taxon>
        <taxon>Mortierellaceae</taxon>
        <taxon>Linnemannia</taxon>
    </lineage>
</organism>
<dbReference type="SUPFAM" id="SSF50969">
    <property type="entry name" value="YVTN repeat-like/Quinoprotein amine dehydrogenase"/>
    <property type="match status" value="1"/>
</dbReference>
<dbReference type="PROSITE" id="PS50294">
    <property type="entry name" value="WD_REPEATS_REGION"/>
    <property type="match status" value="6"/>
</dbReference>
<proteinExistence type="predicted"/>
<keyword evidence="2" id="KW-0677">Repeat</keyword>
<dbReference type="Pfam" id="PF05729">
    <property type="entry name" value="NACHT"/>
    <property type="match status" value="1"/>
</dbReference>
<dbReference type="Pfam" id="PF23948">
    <property type="entry name" value="ARM_5"/>
    <property type="match status" value="1"/>
</dbReference>
<feature type="compositionally biased region" description="Basic and acidic residues" evidence="4">
    <location>
        <begin position="21"/>
        <end position="36"/>
    </location>
</feature>
<name>A0A197K9W2_9FUNG</name>
<dbReference type="InterPro" id="IPR001646">
    <property type="entry name" value="5peptide_repeat"/>
</dbReference>
<feature type="region of interest" description="Disordered" evidence="4">
    <location>
        <begin position="1"/>
        <end position="52"/>
    </location>
</feature>
<feature type="domain" description="Arm-like repeat" evidence="6">
    <location>
        <begin position="272"/>
        <end position="605"/>
    </location>
</feature>
<dbReference type="SMART" id="SM00320">
    <property type="entry name" value="WD40"/>
    <property type="match status" value="12"/>
</dbReference>
<dbReference type="SUPFAM" id="SSF141571">
    <property type="entry name" value="Pentapeptide repeat-like"/>
    <property type="match status" value="1"/>
</dbReference>
<dbReference type="Gene3D" id="3.40.50.300">
    <property type="entry name" value="P-loop containing nucleotide triphosphate hydrolases"/>
    <property type="match status" value="1"/>
</dbReference>
<protein>
    <submittedName>
        <fullName evidence="7">WD40 repeat-like protein</fullName>
    </submittedName>
</protein>
<reference evidence="7 8" key="1">
    <citation type="submission" date="2016-05" db="EMBL/GenBank/DDBJ databases">
        <title>Genome sequencing reveals origins of a unique bacterial endosymbiosis in the earliest lineages of terrestrial Fungi.</title>
        <authorList>
            <consortium name="DOE Joint Genome Institute"/>
            <person name="Uehling J."/>
            <person name="Gryganskyi A."/>
            <person name="Hameed K."/>
            <person name="Tschaplinski T."/>
            <person name="Misztal P."/>
            <person name="Wu S."/>
            <person name="Desiro A."/>
            <person name="Vande Pol N."/>
            <person name="Du Z.-Y."/>
            <person name="Zienkiewicz A."/>
            <person name="Zienkiewicz K."/>
            <person name="Morin E."/>
            <person name="Tisserant E."/>
            <person name="Splivallo R."/>
            <person name="Hainaut M."/>
            <person name="Henrissat B."/>
            <person name="Ohm R."/>
            <person name="Kuo A."/>
            <person name="Yan J."/>
            <person name="Lipzen A."/>
            <person name="Nolan M."/>
            <person name="Labutti K."/>
            <person name="Barry K."/>
            <person name="Goldstein A."/>
            <person name="Labbe J."/>
            <person name="Schadt C."/>
            <person name="Tuskan G."/>
            <person name="Grigoriev I."/>
            <person name="Martin F."/>
            <person name="Vilgalys R."/>
            <person name="Bonito G."/>
        </authorList>
    </citation>
    <scope>NUCLEOTIDE SEQUENCE [LARGE SCALE GENOMIC DNA]</scope>
    <source>
        <strain evidence="7 8">AG-77</strain>
    </source>
</reference>
<dbReference type="OrthoDB" id="2443807at2759"/>
<dbReference type="PANTHER" id="PTHR19879">
    <property type="entry name" value="TRANSCRIPTION INITIATION FACTOR TFIID"/>
    <property type="match status" value="1"/>
</dbReference>
<dbReference type="Pfam" id="PF00400">
    <property type="entry name" value="WD40"/>
    <property type="match status" value="7"/>
</dbReference>
<dbReference type="InterPro" id="IPR001680">
    <property type="entry name" value="WD40_rpt"/>
</dbReference>
<dbReference type="InterPro" id="IPR007111">
    <property type="entry name" value="NACHT_NTPase"/>
</dbReference>
<dbReference type="Gene3D" id="2.130.10.10">
    <property type="entry name" value="YVTN repeat-like/Quinoprotein amine dehydrogenase"/>
    <property type="match status" value="4"/>
</dbReference>
<evidence type="ECO:0000313" key="7">
    <source>
        <dbReference type="EMBL" id="OAQ33189.1"/>
    </source>
</evidence>
<dbReference type="PRINTS" id="PR00320">
    <property type="entry name" value="GPROTEINBRPT"/>
</dbReference>
<feature type="repeat" description="WD" evidence="3">
    <location>
        <begin position="1619"/>
        <end position="1660"/>
    </location>
</feature>
<feature type="repeat" description="WD" evidence="3">
    <location>
        <begin position="1282"/>
        <end position="1323"/>
    </location>
</feature>
<feature type="compositionally biased region" description="Polar residues" evidence="4">
    <location>
        <begin position="236"/>
        <end position="249"/>
    </location>
</feature>
<evidence type="ECO:0000256" key="3">
    <source>
        <dbReference type="PROSITE-ProRule" id="PRU00221"/>
    </source>
</evidence>
<evidence type="ECO:0000256" key="4">
    <source>
        <dbReference type="SAM" id="MobiDB-lite"/>
    </source>
</evidence>
<evidence type="ECO:0000259" key="5">
    <source>
        <dbReference type="Pfam" id="PF05729"/>
    </source>
</evidence>
<feature type="repeat" description="WD" evidence="3">
    <location>
        <begin position="1408"/>
        <end position="1449"/>
    </location>
</feature>
<keyword evidence="8" id="KW-1185">Reference proteome</keyword>
<evidence type="ECO:0000259" key="6">
    <source>
        <dbReference type="Pfam" id="PF23948"/>
    </source>
</evidence>
<keyword evidence="1 3" id="KW-0853">WD repeat</keyword>
<dbReference type="PROSITE" id="PS00678">
    <property type="entry name" value="WD_REPEATS_1"/>
    <property type="match status" value="5"/>
</dbReference>
<feature type="domain" description="NACHT" evidence="5">
    <location>
        <begin position="715"/>
        <end position="874"/>
    </location>
</feature>
<dbReference type="InterPro" id="IPR020472">
    <property type="entry name" value="WD40_PAC1"/>
</dbReference>
<feature type="region of interest" description="Disordered" evidence="4">
    <location>
        <begin position="66"/>
        <end position="100"/>
    </location>
</feature>
<evidence type="ECO:0000313" key="8">
    <source>
        <dbReference type="Proteomes" id="UP000078512"/>
    </source>
</evidence>
<dbReference type="Proteomes" id="UP000078512">
    <property type="component" value="Unassembled WGS sequence"/>
</dbReference>
<sequence>MSSLPPQGNSPPSSPSSASSEHSKTAIEGQHVHSHIEYTASHGRMSSKSGGIPTIAQGMAVVQLGPASLLSPPGHRTVRDVAADDDHGPSDASDVRSVSSGRSLKFGFKTRLSRLFKGDPRAKETVTTLAASSAPVTLLGTEGGIQSSAPDRNAVPVSLSLHTPEDPVETPSTTLAVSATQVRLSPATDGSIRMDIFPENVAKPTYRTGLPKPHARVDKTPQLVYGFSLLSKAPGPSQSTSDNDFSQDSPLDDEEKGWVQLIDPVLQDRYRWLVEQLARSFADDPLKASDVITEVVLVGPVLDRDTYRSLLSCFIAKFEQTTALDVTLLQGLVQLVESASTGYLVDDDLVRISTVLSKELSITHIGTSDHPLHLTLSLGRVLDVMVAGKVKDLNRERDHQPMLQLLDGLKDSKNVVQKYEATYAYQALQYAPDDETPLQVLWRYAKVAAAGAGAVSSAFKLDPEGLLKGIEILHEIGAGVIGAVSTRIEVVDTLRVGANGVVRALENKFDFMKKHSWYLALQGTALFIRQGQLSDFNLVVSQAPCRHNPNFQWGICRQLGEIAVDPLWDVPVRQQAVDFLGELFRSGAEWKPHIDVKRWILTILVQITELSDVSIKDRAVALVLDLKKGDIAELPGSYPLSRRLPLPTASPLLAKVQEIPKLEYDLHVLRLMRIAEYRQAVYIDPMAKLSLQGVDDNLFPLMDKVREFLSSDTQVMLVLGDSGAGKSTFNRHLEHELWQEYKPGSRIPLFVNLPSLERPEKDLVAEQLRTHSFLEDQIRELKLHRQFTLICDGYDESQLRSNLHTTNLFNQSGQWDVKLLITCRTQYLGPDYRSRFEPKAVGQYNRVANNLFQQAVIAPFTKEQIEDYVERYVPLEPRTWVKKDYMDKLEAIPNLMDLVRNPFLLTLSLEALPTVVQGKADLSRLRVTRAELYDTFVRHWMGVNKRRLEDQRLDRENQVAFEELLEAGFEQSGIQFQQDLAAAIFTHQNGRPVVDYINKHDKFSWKAAFFSADSETSLLRGASLLSRAGTQYRFVHRSILEYFFACTISGPTKEHDEFGPPGCYETPVTSPAVSAHPLSQKNLVTEPSIIQFLAERVQLDSGFKQKLFAIIELSKTDDQSAQAAANAITILVKARVRFNGTDLRGIRVAGADMSGGQFDSALLQEADLRGVNLTKSWIRQADFTKAQMEGVQFGEMPYLKESEGVYSCTYSPDGTSLAVGLFGGGINIYDTSMWTIARTFQGHQRRIKSIAYSPTSLQLASGSDDSTVRLWDCERGSCVFVLEGHADEVWTVAFSPSGKQVASAGRDKTVRLWDVQTGANLSNFTDHTKWIRSISYSPDGNAVVCVGDERMIRFFDTQTRQPGEIWESQSGDMEGVASSPGGLEIAVGHRNGKLLLYKTTTGKLTRNWKAHGEAVASVSFSPNSQWVATCSYDSTVKVWNAATGSVLSVFTGHSSRVLQVVFSPNGFQLASCSPDRTIRLWDVSSLGAGMNVESGSDPLKCVLFSPVGQVLFCGSKAGALRQYDAVSGESGLAIVCGDYPVKCLAISPDGLRIASVGTDNRVVTVRDIGTGQADVVLCGHTGQVRAMAFSADSRWIATGCNDKTVRLWDAHSGILDRVLEGHTSAVAYLVFSPNSHRILSGSWDGTVRAWDLNSRECRVVVDAGSLTERWAISASSDGLKAASKTMTSRCVEVWNMENGHHQQTLEHDEKAYCLALSSCGQWLGVGLTRSVWLWNFASDKTAEGEEGRGEWKCLVRIGDIFGRVNSIAWKHL</sequence>
<dbReference type="InterPro" id="IPR056251">
    <property type="entry name" value="Arm_rpt_dom"/>
</dbReference>
<dbReference type="Pfam" id="PF00805">
    <property type="entry name" value="Pentapeptide"/>
    <property type="match status" value="1"/>
</dbReference>
<feature type="repeat" description="WD" evidence="3">
    <location>
        <begin position="1324"/>
        <end position="1365"/>
    </location>
</feature>
<dbReference type="PANTHER" id="PTHR19879:SF9">
    <property type="entry name" value="TRANSCRIPTION INITIATION FACTOR TFIID SUBUNIT 5"/>
    <property type="match status" value="1"/>
</dbReference>
<dbReference type="Gene3D" id="2.160.20.80">
    <property type="entry name" value="E3 ubiquitin-protein ligase SopA"/>
    <property type="match status" value="1"/>
</dbReference>
<feature type="compositionally biased region" description="Basic and acidic residues" evidence="4">
    <location>
        <begin position="77"/>
        <end position="89"/>
    </location>
</feature>
<feature type="repeat" description="WD" evidence="3">
    <location>
        <begin position="1450"/>
        <end position="1485"/>
    </location>
</feature>
<dbReference type="EMBL" id="KV442022">
    <property type="protein sequence ID" value="OAQ33189.1"/>
    <property type="molecule type" value="Genomic_DNA"/>
</dbReference>
<dbReference type="InterPro" id="IPR019775">
    <property type="entry name" value="WD40_repeat_CS"/>
</dbReference>
<dbReference type="InterPro" id="IPR036322">
    <property type="entry name" value="WD40_repeat_dom_sf"/>
</dbReference>
<dbReference type="STRING" id="1314771.A0A197K9W2"/>